<dbReference type="GeneID" id="83614475"/>
<sequence>MNINDMADDLWGALISGVLKSFCSGGFPSAPVIQVNFWDQYRTRHSITDLDGMLIYEVLDELVRRGWIRVSGSWFDFN</sequence>
<dbReference type="AlphaFoldDB" id="A0AAW7CR61"/>
<dbReference type="RefSeq" id="WP_286039449.1">
    <property type="nucleotide sequence ID" value="NZ_JASVWJ010000042.1"/>
</dbReference>
<dbReference type="Proteomes" id="UP001224739">
    <property type="component" value="Unassembled WGS sequence"/>
</dbReference>
<reference evidence="1" key="1">
    <citation type="submission" date="2023-06" db="EMBL/GenBank/DDBJ databases">
        <title>Acute promotion of culturable opportunistic pathogens and persistent increase of antibiotic resistance following antibiotic exposure in mouse gut microbiota.</title>
        <authorList>
            <person name="Li L."/>
            <person name="Wang B."/>
            <person name="Sun Y."/>
            <person name="Wang M."/>
            <person name="Xu H."/>
        </authorList>
    </citation>
    <scope>NUCLEOTIDE SEQUENCE</scope>
    <source>
        <strain evidence="1">EPA10_1</strain>
    </source>
</reference>
<gene>
    <name evidence="1" type="ORF">QSH02_18300</name>
</gene>
<name>A0AAW7CR61_9GAMM</name>
<evidence type="ECO:0000313" key="1">
    <source>
        <dbReference type="EMBL" id="MDL5356774.1"/>
    </source>
</evidence>
<evidence type="ECO:0000313" key="2">
    <source>
        <dbReference type="Proteomes" id="UP001224739"/>
    </source>
</evidence>
<protein>
    <recommendedName>
        <fullName evidence="3">Phage protein</fullName>
    </recommendedName>
</protein>
<evidence type="ECO:0008006" key="3">
    <source>
        <dbReference type="Google" id="ProtNLM"/>
    </source>
</evidence>
<dbReference type="EMBL" id="JASVWL010000047">
    <property type="protein sequence ID" value="MDL5356774.1"/>
    <property type="molecule type" value="Genomic_DNA"/>
</dbReference>
<organism evidence="1 2">
    <name type="scientific">Proteus faecis</name>
    <dbReference type="NCBI Taxonomy" id="2050967"/>
    <lineage>
        <taxon>Bacteria</taxon>
        <taxon>Pseudomonadati</taxon>
        <taxon>Pseudomonadota</taxon>
        <taxon>Gammaproteobacteria</taxon>
        <taxon>Enterobacterales</taxon>
        <taxon>Morganellaceae</taxon>
        <taxon>Proteus</taxon>
    </lineage>
</organism>
<proteinExistence type="predicted"/>
<comment type="caution">
    <text evidence="1">The sequence shown here is derived from an EMBL/GenBank/DDBJ whole genome shotgun (WGS) entry which is preliminary data.</text>
</comment>
<accession>A0AAW7CR61</accession>